<proteinExistence type="predicted"/>
<reference evidence="3 4" key="1">
    <citation type="submission" date="2019-02" db="EMBL/GenBank/DDBJ databases">
        <title>Deep-cultivation of Planctomycetes and their phenomic and genomic characterization uncovers novel biology.</title>
        <authorList>
            <person name="Wiegand S."/>
            <person name="Jogler M."/>
            <person name="Boedeker C."/>
            <person name="Pinto D."/>
            <person name="Vollmers J."/>
            <person name="Rivas-Marin E."/>
            <person name="Kohn T."/>
            <person name="Peeters S.H."/>
            <person name="Heuer A."/>
            <person name="Rast P."/>
            <person name="Oberbeckmann S."/>
            <person name="Bunk B."/>
            <person name="Jeske O."/>
            <person name="Meyerdierks A."/>
            <person name="Storesund J.E."/>
            <person name="Kallscheuer N."/>
            <person name="Luecker S."/>
            <person name="Lage O.M."/>
            <person name="Pohl T."/>
            <person name="Merkel B.J."/>
            <person name="Hornburger P."/>
            <person name="Mueller R.-W."/>
            <person name="Bruemmer F."/>
            <person name="Labrenz M."/>
            <person name="Spormann A.M."/>
            <person name="Op den Camp H."/>
            <person name="Overmann J."/>
            <person name="Amann R."/>
            <person name="Jetten M.S.M."/>
            <person name="Mascher T."/>
            <person name="Medema M.H."/>
            <person name="Devos D.P."/>
            <person name="Kaster A.-K."/>
            <person name="Ovreas L."/>
            <person name="Rohde M."/>
            <person name="Galperin M.Y."/>
            <person name="Jogler C."/>
        </authorList>
    </citation>
    <scope>NUCLEOTIDE SEQUENCE [LARGE SCALE GENOMIC DNA]</scope>
    <source>
        <strain evidence="3 4">TBK1r</strain>
    </source>
</reference>
<evidence type="ECO:0000313" key="3">
    <source>
        <dbReference type="EMBL" id="QDV87176.1"/>
    </source>
</evidence>
<protein>
    <recommendedName>
        <fullName evidence="5">Phage-related minor tail protein</fullName>
    </recommendedName>
</protein>
<name>A0ABX5XZG7_9BACT</name>
<accession>A0ABX5XZG7</accession>
<organism evidence="3 4">
    <name type="scientific">Stieleria magnilauensis</name>
    <dbReference type="NCBI Taxonomy" id="2527963"/>
    <lineage>
        <taxon>Bacteria</taxon>
        <taxon>Pseudomonadati</taxon>
        <taxon>Planctomycetota</taxon>
        <taxon>Planctomycetia</taxon>
        <taxon>Pirellulales</taxon>
        <taxon>Pirellulaceae</taxon>
        <taxon>Stieleria</taxon>
    </lineage>
</organism>
<dbReference type="EMBL" id="CP036432">
    <property type="protein sequence ID" value="QDV87176.1"/>
    <property type="molecule type" value="Genomic_DNA"/>
</dbReference>
<dbReference type="Proteomes" id="UP000318081">
    <property type="component" value="Chromosome"/>
</dbReference>
<feature type="compositionally biased region" description="Low complexity" evidence="2">
    <location>
        <begin position="836"/>
        <end position="852"/>
    </location>
</feature>
<evidence type="ECO:0008006" key="5">
    <source>
        <dbReference type="Google" id="ProtNLM"/>
    </source>
</evidence>
<dbReference type="RefSeq" id="WP_145218713.1">
    <property type="nucleotide sequence ID" value="NZ_CP036432.1"/>
</dbReference>
<evidence type="ECO:0000313" key="4">
    <source>
        <dbReference type="Proteomes" id="UP000318081"/>
    </source>
</evidence>
<gene>
    <name evidence="3" type="ORF">TBK1r_62050</name>
</gene>
<evidence type="ECO:0000256" key="1">
    <source>
        <dbReference type="SAM" id="Coils"/>
    </source>
</evidence>
<keyword evidence="1" id="KW-0175">Coiled coil</keyword>
<feature type="region of interest" description="Disordered" evidence="2">
    <location>
        <begin position="836"/>
        <end position="868"/>
    </location>
</feature>
<keyword evidence="4" id="KW-1185">Reference proteome</keyword>
<evidence type="ECO:0000256" key="2">
    <source>
        <dbReference type="SAM" id="MobiDB-lite"/>
    </source>
</evidence>
<dbReference type="Gene3D" id="1.20.120.20">
    <property type="entry name" value="Apolipoprotein"/>
    <property type="match status" value="1"/>
</dbReference>
<dbReference type="SUPFAM" id="SSF47857">
    <property type="entry name" value="Apolipophorin-III"/>
    <property type="match status" value="1"/>
</dbReference>
<feature type="coiled-coil region" evidence="1">
    <location>
        <begin position="105"/>
        <end position="143"/>
    </location>
</feature>
<sequence length="868" mass="92003">MSEQIVVKLKGDEKDLVQAFQKSEKAQGQLTKSIGAFGEHAKKAAAEAVAAVKKTDAAIVDLDKVVGKAGRNLAGLPKSVRDQFKELAKETGVSRGAFEKIDQTIDQLRQTTSLTEGQLERMRQKLKKAAEAAEMEKAAKQNKRNVDSIVRNISRISPEMQAVVDAANSDLSKIGSGGERSIENMLTRLRKIGPEGERQANAIEKRFKQSLEAVEKEFKGPLDELRALGPAGQKAADKVKREFVISGTVSEAAMKKIVGPLGNLSAQAATVAANVQKELSGAADKSTKSWLLFATRMTGALGGVAAVTQGIRTAITEVNKALERQAELRAAAKNANTDLATIQATALQNLTGLAPEVQNDLIDAAPRKIAGDTGTGLLGVKELAEAAGIVMSSGVSKPEVIKEVMAASAEVMQLSPDSISEFAKAVAGAMKASGQQDDASAVRNTASAIIAGMKGSGVTDLGSFAKTAPRALASGALASDGGKMASAIGAFDALAIAGAASQKTGDDAGDRSSTFAAQMAGKLDEYFARPEVLKRFKGQAPGTPLARLQAIHRMKLQDDFQAVSGAFGDATFKGVIEDLLRGGEVFQDVMRTRKDIWSQMSGAEAGSYAATLIKQQAGLQPTLPMNVSKASKSGESAGELATLDATGKAVSQASLDIVKSAVKATEDTMGESVDLLAKGYRPNPLMEWLGFGGSIERDGFGGSDLQNVVRAHDFLQRQQRRYHTKQIEVSDGAETLGIRSKITVDRPLAEIPDRELREAQAFKQAAAANEKLLADLSVFPRREVQGAYRDLQRIQREQTETFRRDGSLSPIERDILAKNNELLEKMLDVLNRSADAAEATAEATYETAGNTARGADPASAQRAANEAR</sequence>